<dbReference type="InterPro" id="IPR007433">
    <property type="entry name" value="DUF481"/>
</dbReference>
<reference evidence="2" key="1">
    <citation type="journal article" date="2021" name="ISME J.">
        <title>Genomic evolution of the class Acidithiobacillia: deep-branching Proteobacteria living in extreme acidic conditions.</title>
        <authorList>
            <person name="Moya-Beltran A."/>
            <person name="Beard S."/>
            <person name="Rojas-Villalobos C."/>
            <person name="Issotta F."/>
            <person name="Gallardo Y."/>
            <person name="Ulloa R."/>
            <person name="Giaveno A."/>
            <person name="Degli Esposti M."/>
            <person name="Johnson D.B."/>
            <person name="Quatrini R."/>
        </authorList>
    </citation>
    <scope>NUCLEOTIDE SEQUENCE</scope>
    <source>
        <strain evidence="2">VAN18-1</strain>
    </source>
</reference>
<organism evidence="2 3">
    <name type="scientific">Igneacidithiobacillus copahuensis</name>
    <dbReference type="NCBI Taxonomy" id="2724909"/>
    <lineage>
        <taxon>Bacteria</taxon>
        <taxon>Pseudomonadati</taxon>
        <taxon>Pseudomonadota</taxon>
        <taxon>Acidithiobacillia</taxon>
        <taxon>Acidithiobacillales</taxon>
        <taxon>Acidithiobacillaceae</taxon>
        <taxon>Igneacidithiobacillus</taxon>
    </lineage>
</organism>
<feature type="chain" id="PRO_5042147273" evidence="1">
    <location>
        <begin position="24"/>
        <end position="240"/>
    </location>
</feature>
<feature type="signal peptide" evidence="1">
    <location>
        <begin position="1"/>
        <end position="23"/>
    </location>
</feature>
<dbReference type="Proteomes" id="UP001197378">
    <property type="component" value="Unassembled WGS sequence"/>
</dbReference>
<proteinExistence type="predicted"/>
<evidence type="ECO:0000313" key="2">
    <source>
        <dbReference type="EMBL" id="MBU2787335.1"/>
    </source>
</evidence>
<dbReference type="Pfam" id="PF04338">
    <property type="entry name" value="DUF481"/>
    <property type="match status" value="1"/>
</dbReference>
<gene>
    <name evidence="2" type="ORF">HFQ13_03770</name>
</gene>
<sequence>MLRKIALSILTISVLSTPALAWAASQPQGFSGNVGLGFSNSTGTSQALSINTEDALNWLRGPWSNDTSFAYNYARNSGVVSADRLAVSNSTKYRWRKNTYAYGTLDYVRNHFDGYFYRVDEFAGIGHYLYPDENMRLALQAGVGARESHRIGYAAVINPSAQLAAKYRWQISKGALLTEDLEAVLVEGGANTYQSLLGLNTPLVGALGMRFSFLATYNTQVPVGYKALNTLTAVNLVYHF</sequence>
<evidence type="ECO:0000256" key="1">
    <source>
        <dbReference type="SAM" id="SignalP"/>
    </source>
</evidence>
<comment type="caution">
    <text evidence="2">The sequence shown here is derived from an EMBL/GenBank/DDBJ whole genome shotgun (WGS) entry which is preliminary data.</text>
</comment>
<evidence type="ECO:0000313" key="3">
    <source>
        <dbReference type="Proteomes" id="UP001197378"/>
    </source>
</evidence>
<accession>A0AAE2YNW9</accession>
<dbReference type="EMBL" id="JAAXYO010000039">
    <property type="protein sequence ID" value="MBU2787335.1"/>
    <property type="molecule type" value="Genomic_DNA"/>
</dbReference>
<name>A0AAE2YNW9_9PROT</name>
<protein>
    <submittedName>
        <fullName evidence="2">DUF481 domain-containing protein</fullName>
    </submittedName>
</protein>
<keyword evidence="1" id="KW-0732">Signal</keyword>
<dbReference type="AlphaFoldDB" id="A0AAE2YNW9"/>
<keyword evidence="3" id="KW-1185">Reference proteome</keyword>